<dbReference type="InterPro" id="IPR014036">
    <property type="entry name" value="DeoR-like_C"/>
</dbReference>
<dbReference type="InterPro" id="IPR050313">
    <property type="entry name" value="Carb_Metab_HTH_regulators"/>
</dbReference>
<reference evidence="6" key="1">
    <citation type="submission" date="2020-08" db="EMBL/GenBank/DDBJ databases">
        <title>Genome public.</title>
        <authorList>
            <person name="Liu C."/>
            <person name="Sun Q."/>
        </authorList>
    </citation>
    <scope>NUCLEOTIDE SEQUENCE</scope>
    <source>
        <strain evidence="6">NSJ-64</strain>
    </source>
</reference>
<evidence type="ECO:0000313" key="6">
    <source>
        <dbReference type="EMBL" id="MBC8584894.1"/>
    </source>
</evidence>
<dbReference type="PANTHER" id="PTHR30363">
    <property type="entry name" value="HTH-TYPE TRANSCRIPTIONAL REGULATOR SRLR-RELATED"/>
    <property type="match status" value="1"/>
</dbReference>
<dbReference type="PROSITE" id="PS51000">
    <property type="entry name" value="HTH_DEOR_2"/>
    <property type="match status" value="1"/>
</dbReference>
<dbReference type="InterPro" id="IPR001034">
    <property type="entry name" value="DeoR_HTH"/>
</dbReference>
<dbReference type="GO" id="GO:0003700">
    <property type="term" value="F:DNA-binding transcription factor activity"/>
    <property type="evidence" value="ECO:0007669"/>
    <property type="project" value="InterPro"/>
</dbReference>
<dbReference type="PROSITE" id="PS00894">
    <property type="entry name" value="HTH_DEOR_1"/>
    <property type="match status" value="1"/>
</dbReference>
<gene>
    <name evidence="6" type="ORF">H8705_04790</name>
</gene>
<keyword evidence="7" id="KW-1185">Reference proteome</keyword>
<dbReference type="AlphaFoldDB" id="A0A926IGI1"/>
<accession>A0A926IGI1</accession>
<keyword evidence="2" id="KW-0238">DNA-binding</keyword>
<evidence type="ECO:0000256" key="4">
    <source>
        <dbReference type="SAM" id="Coils"/>
    </source>
</evidence>
<dbReference type="InterPro" id="IPR037171">
    <property type="entry name" value="NagB/RpiA_transferase-like"/>
</dbReference>
<comment type="caution">
    <text evidence="6">The sequence shown here is derived from an EMBL/GenBank/DDBJ whole genome shotgun (WGS) entry which is preliminary data.</text>
</comment>
<evidence type="ECO:0000313" key="7">
    <source>
        <dbReference type="Proteomes" id="UP000623678"/>
    </source>
</evidence>
<dbReference type="Pfam" id="PF08220">
    <property type="entry name" value="HTH_DeoR"/>
    <property type="match status" value="1"/>
</dbReference>
<dbReference type="EMBL" id="JACRTD010000003">
    <property type="protein sequence ID" value="MBC8584894.1"/>
    <property type="molecule type" value="Genomic_DNA"/>
</dbReference>
<evidence type="ECO:0000256" key="3">
    <source>
        <dbReference type="ARBA" id="ARBA00023163"/>
    </source>
</evidence>
<dbReference type="Gene3D" id="3.40.50.1360">
    <property type="match status" value="1"/>
</dbReference>
<dbReference type="SUPFAM" id="SSF46785">
    <property type="entry name" value="Winged helix' DNA-binding domain"/>
    <property type="match status" value="1"/>
</dbReference>
<protein>
    <submittedName>
        <fullName evidence="6">DeoR/GlpR transcriptional regulator</fullName>
    </submittedName>
</protein>
<dbReference type="InterPro" id="IPR036388">
    <property type="entry name" value="WH-like_DNA-bd_sf"/>
</dbReference>
<dbReference type="SMART" id="SM00420">
    <property type="entry name" value="HTH_DEOR"/>
    <property type="match status" value="1"/>
</dbReference>
<organism evidence="6 7">
    <name type="scientific">Youxingia wuxianensis</name>
    <dbReference type="NCBI Taxonomy" id="2763678"/>
    <lineage>
        <taxon>Bacteria</taxon>
        <taxon>Bacillati</taxon>
        <taxon>Bacillota</taxon>
        <taxon>Clostridia</taxon>
        <taxon>Eubacteriales</taxon>
        <taxon>Oscillospiraceae</taxon>
        <taxon>Youxingia</taxon>
    </lineage>
</organism>
<dbReference type="GO" id="GO:0003677">
    <property type="term" value="F:DNA binding"/>
    <property type="evidence" value="ECO:0007669"/>
    <property type="project" value="UniProtKB-KW"/>
</dbReference>
<dbReference type="Pfam" id="PF00455">
    <property type="entry name" value="DeoRC"/>
    <property type="match status" value="1"/>
</dbReference>
<dbReference type="SMART" id="SM01134">
    <property type="entry name" value="DeoRC"/>
    <property type="match status" value="1"/>
</dbReference>
<dbReference type="InterPro" id="IPR036390">
    <property type="entry name" value="WH_DNA-bd_sf"/>
</dbReference>
<feature type="domain" description="HTH deoR-type" evidence="5">
    <location>
        <begin position="4"/>
        <end position="59"/>
    </location>
</feature>
<evidence type="ECO:0000259" key="5">
    <source>
        <dbReference type="PROSITE" id="PS51000"/>
    </source>
</evidence>
<dbReference type="InterPro" id="IPR018356">
    <property type="entry name" value="Tscrpt_reg_HTH_DeoR_CS"/>
</dbReference>
<dbReference type="PANTHER" id="PTHR30363:SF8">
    <property type="entry name" value="DEOXYRIBOSE OPERON REPRESSOR"/>
    <property type="match status" value="1"/>
</dbReference>
<keyword evidence="3" id="KW-0804">Transcription</keyword>
<feature type="coiled-coil region" evidence="4">
    <location>
        <begin position="60"/>
        <end position="87"/>
    </location>
</feature>
<dbReference type="Gene3D" id="1.10.10.10">
    <property type="entry name" value="Winged helix-like DNA-binding domain superfamily/Winged helix DNA-binding domain"/>
    <property type="match status" value="1"/>
</dbReference>
<sequence>MGKPEKRIAQMLEILKQERGVSVKDLAARLDVSEVTVRRDIEKLKKNQQVNFVSGAVMYASSEDKSYQLLEEEVKNYSEKDRIAQKAASLIEEDDVVIFDVGTTAVQVVKYIPEEINITAVCCTVNTLIELRKKKNVQIIFLGGYFHRGTEMFESQEGIRLLERTCATKVFSTAAGVSEMLGVTCVNNYEIGIKTAAIKSALKKILLVDSTKFDRVCSGRFASLGDFDVIITDQGISPRWKEITQELEIEFYTV</sequence>
<keyword evidence="1" id="KW-0805">Transcription regulation</keyword>
<evidence type="ECO:0000256" key="1">
    <source>
        <dbReference type="ARBA" id="ARBA00023015"/>
    </source>
</evidence>
<proteinExistence type="predicted"/>
<evidence type="ECO:0000256" key="2">
    <source>
        <dbReference type="ARBA" id="ARBA00023125"/>
    </source>
</evidence>
<dbReference type="Proteomes" id="UP000623678">
    <property type="component" value="Unassembled WGS sequence"/>
</dbReference>
<dbReference type="RefSeq" id="WP_262394682.1">
    <property type="nucleotide sequence ID" value="NZ_JACRTD010000003.1"/>
</dbReference>
<dbReference type="SUPFAM" id="SSF100950">
    <property type="entry name" value="NagB/RpiA/CoA transferase-like"/>
    <property type="match status" value="1"/>
</dbReference>
<keyword evidence="4" id="KW-0175">Coiled coil</keyword>
<name>A0A926IGI1_9FIRM</name>